<proteinExistence type="predicted"/>
<dbReference type="AlphaFoldDB" id="A0A9D6V3T0"/>
<keyword evidence="1" id="KW-0472">Membrane</keyword>
<evidence type="ECO:0000313" key="3">
    <source>
        <dbReference type="EMBL" id="MBI5250982.1"/>
    </source>
</evidence>
<comment type="caution">
    <text evidence="3">The sequence shown here is derived from an EMBL/GenBank/DDBJ whole genome shotgun (WGS) entry which is preliminary data.</text>
</comment>
<evidence type="ECO:0000256" key="1">
    <source>
        <dbReference type="SAM" id="Phobius"/>
    </source>
</evidence>
<organism evidence="3 4">
    <name type="scientific">Desulfomonile tiedjei</name>
    <dbReference type="NCBI Taxonomy" id="2358"/>
    <lineage>
        <taxon>Bacteria</taxon>
        <taxon>Pseudomonadati</taxon>
        <taxon>Thermodesulfobacteriota</taxon>
        <taxon>Desulfomonilia</taxon>
        <taxon>Desulfomonilales</taxon>
        <taxon>Desulfomonilaceae</taxon>
        <taxon>Desulfomonile</taxon>
    </lineage>
</organism>
<evidence type="ECO:0000259" key="2">
    <source>
        <dbReference type="Pfam" id="PF11845"/>
    </source>
</evidence>
<dbReference type="Gene3D" id="3.30.450.290">
    <property type="match status" value="1"/>
</dbReference>
<reference evidence="3" key="1">
    <citation type="submission" date="2020-07" db="EMBL/GenBank/DDBJ databases">
        <title>Huge and variable diversity of episymbiotic CPR bacteria and DPANN archaea in groundwater ecosystems.</title>
        <authorList>
            <person name="He C.Y."/>
            <person name="Keren R."/>
            <person name="Whittaker M."/>
            <person name="Farag I.F."/>
            <person name="Doudna J."/>
            <person name="Cate J.H.D."/>
            <person name="Banfield J.F."/>
        </authorList>
    </citation>
    <scope>NUCLEOTIDE SEQUENCE</scope>
    <source>
        <strain evidence="3">NC_groundwater_1664_Pr3_B-0.1um_52_9</strain>
    </source>
</reference>
<gene>
    <name evidence="3" type="ORF">HY912_15950</name>
</gene>
<feature type="non-terminal residue" evidence="3">
    <location>
        <position position="225"/>
    </location>
</feature>
<keyword evidence="1" id="KW-1133">Transmembrane helix</keyword>
<dbReference type="EMBL" id="JACRDE010000414">
    <property type="protein sequence ID" value="MBI5250982.1"/>
    <property type="molecule type" value="Genomic_DNA"/>
</dbReference>
<dbReference type="Proteomes" id="UP000807825">
    <property type="component" value="Unassembled WGS sequence"/>
</dbReference>
<sequence>MRTVSEGKSGTSGLGAYSKMALVAWTILIGGLFTWGVTENYQDTQSLASNMARAYLDKDHAFRLWGASHGGVYVLITDKTTPSPFLSHVPERDIETQSGRKLTLMTPAHMLRQLQEDFFAKSGVKGRITSIKHFRPEAAPDDWEQKALREFEKGIPEVSEITAEGAGSYLRLMKPLKSEKGCLKCHAEQGHKEGDVAGGVGISLPLKDILAKQSARTRLLLLSYS</sequence>
<feature type="transmembrane region" description="Helical" evidence="1">
    <location>
        <begin position="20"/>
        <end position="37"/>
    </location>
</feature>
<dbReference type="Pfam" id="PF11845">
    <property type="entry name" value="Tll0287-like"/>
    <property type="match status" value="1"/>
</dbReference>
<protein>
    <submittedName>
        <fullName evidence="3">DUF3365 domain-containing protein</fullName>
    </submittedName>
</protein>
<evidence type="ECO:0000313" key="4">
    <source>
        <dbReference type="Proteomes" id="UP000807825"/>
    </source>
</evidence>
<accession>A0A9D6V3T0</accession>
<keyword evidence="1" id="KW-0812">Transmembrane</keyword>
<feature type="domain" description="Tll0287-like" evidence="2">
    <location>
        <begin position="82"/>
        <end position="205"/>
    </location>
</feature>
<name>A0A9D6V3T0_9BACT</name>
<dbReference type="InterPro" id="IPR021796">
    <property type="entry name" value="Tll0287-like_dom"/>
</dbReference>